<dbReference type="SUPFAM" id="SSF56601">
    <property type="entry name" value="beta-lactamase/transpeptidase-like"/>
    <property type="match status" value="1"/>
</dbReference>
<dbReference type="GO" id="GO:0008800">
    <property type="term" value="F:beta-lactamase activity"/>
    <property type="evidence" value="ECO:0007669"/>
    <property type="project" value="UniProtKB-UniRule"/>
</dbReference>
<dbReference type="EMBL" id="LQZT01000034">
    <property type="protein sequence ID" value="OCW56599.1"/>
    <property type="molecule type" value="Genomic_DNA"/>
</dbReference>
<dbReference type="GO" id="GO:0017001">
    <property type="term" value="P:antibiotic catabolic process"/>
    <property type="evidence" value="ECO:0007669"/>
    <property type="project" value="InterPro"/>
</dbReference>
<evidence type="ECO:0000256" key="8">
    <source>
        <dbReference type="RuleBase" id="RU361140"/>
    </source>
</evidence>
<gene>
    <name evidence="11" type="ORF">AWJ14_16790</name>
</gene>
<evidence type="ECO:0000313" key="11">
    <source>
        <dbReference type="EMBL" id="OCW56599.1"/>
    </source>
</evidence>
<keyword evidence="5 8" id="KW-0378">Hydrolase</keyword>
<dbReference type="NCBIfam" id="NF000270">
    <property type="entry name" value="bla_class_D_alt"/>
    <property type="match status" value="1"/>
</dbReference>
<dbReference type="GO" id="GO:0005886">
    <property type="term" value="C:plasma membrane"/>
    <property type="evidence" value="ECO:0007669"/>
    <property type="project" value="TreeGrafter"/>
</dbReference>
<dbReference type="Pfam" id="PF00905">
    <property type="entry name" value="Transpeptidase"/>
    <property type="match status" value="1"/>
</dbReference>
<evidence type="ECO:0000259" key="10">
    <source>
        <dbReference type="Pfam" id="PF00905"/>
    </source>
</evidence>
<dbReference type="InterPro" id="IPR050515">
    <property type="entry name" value="Beta-lactam/transpept"/>
</dbReference>
<dbReference type="PANTHER" id="PTHR30627:SF6">
    <property type="entry name" value="BETA-LACTAMASE YBXI-RELATED"/>
    <property type="match status" value="1"/>
</dbReference>
<dbReference type="AlphaFoldDB" id="A0A1C1YST7"/>
<feature type="domain" description="Penicillin-binding protein transpeptidase" evidence="10">
    <location>
        <begin position="32"/>
        <end position="248"/>
    </location>
</feature>
<evidence type="ECO:0000256" key="4">
    <source>
        <dbReference type="ARBA" id="ARBA00022729"/>
    </source>
</evidence>
<protein>
    <recommendedName>
        <fullName evidence="3 8">Beta-lactamase</fullName>
        <ecNumber evidence="3 8">3.5.2.6</ecNumber>
    </recommendedName>
</protein>
<accession>A0A1C1YST7</accession>
<dbReference type="RefSeq" id="WP_066181098.1">
    <property type="nucleotide sequence ID" value="NZ_LQZT01000034.1"/>
</dbReference>
<evidence type="ECO:0000256" key="3">
    <source>
        <dbReference type="ARBA" id="ARBA00012865"/>
    </source>
</evidence>
<keyword evidence="6 8" id="KW-0046">Antibiotic resistance</keyword>
<dbReference type="EC" id="3.5.2.6" evidence="3 8"/>
<name>A0A1C1YST7_9HYPH</name>
<dbReference type="PROSITE" id="PS00337">
    <property type="entry name" value="BETA_LACTAMASE_D"/>
    <property type="match status" value="1"/>
</dbReference>
<comment type="caution">
    <text evidence="11">The sequence shown here is derived from an EMBL/GenBank/DDBJ whole genome shotgun (WGS) entry which is preliminary data.</text>
</comment>
<dbReference type="PANTHER" id="PTHR30627">
    <property type="entry name" value="PEPTIDOGLYCAN D,D-TRANSPEPTIDASE"/>
    <property type="match status" value="1"/>
</dbReference>
<comment type="similarity">
    <text evidence="2 8">Belongs to the class-D beta-lactamase family.</text>
</comment>
<keyword evidence="4 9" id="KW-0732">Signal</keyword>
<evidence type="ECO:0000256" key="7">
    <source>
        <dbReference type="PIRSR" id="PIRSR602137-50"/>
    </source>
</evidence>
<dbReference type="GO" id="GO:0008658">
    <property type="term" value="F:penicillin binding"/>
    <property type="evidence" value="ECO:0007669"/>
    <property type="project" value="InterPro"/>
</dbReference>
<organism evidence="11 12">
    <name type="scientific">Hoeflea olei</name>
    <dbReference type="NCBI Taxonomy" id="1480615"/>
    <lineage>
        <taxon>Bacteria</taxon>
        <taxon>Pseudomonadati</taxon>
        <taxon>Pseudomonadota</taxon>
        <taxon>Alphaproteobacteria</taxon>
        <taxon>Hyphomicrobiales</taxon>
        <taxon>Rhizobiaceae</taxon>
        <taxon>Hoeflea</taxon>
    </lineage>
</organism>
<reference evidence="11 12" key="1">
    <citation type="submission" date="2015-12" db="EMBL/GenBank/DDBJ databases">
        <authorList>
            <person name="Shamseldin A."/>
            <person name="Moawad H."/>
            <person name="Abd El-Rahim W.M."/>
            <person name="Sadowsky M.J."/>
        </authorList>
    </citation>
    <scope>NUCLEOTIDE SEQUENCE [LARGE SCALE GENOMIC DNA]</scope>
    <source>
        <strain evidence="11 12">JC234</strain>
    </source>
</reference>
<evidence type="ECO:0000256" key="1">
    <source>
        <dbReference type="ARBA" id="ARBA00001526"/>
    </source>
</evidence>
<evidence type="ECO:0000256" key="9">
    <source>
        <dbReference type="SAM" id="SignalP"/>
    </source>
</evidence>
<comment type="catalytic activity">
    <reaction evidence="1 8">
        <text>a beta-lactam + H2O = a substituted beta-amino acid</text>
        <dbReference type="Rhea" id="RHEA:20401"/>
        <dbReference type="ChEBI" id="CHEBI:15377"/>
        <dbReference type="ChEBI" id="CHEBI:35627"/>
        <dbReference type="ChEBI" id="CHEBI:140347"/>
        <dbReference type="EC" id="3.5.2.6"/>
    </reaction>
</comment>
<dbReference type="Proteomes" id="UP000094795">
    <property type="component" value="Unassembled WGS sequence"/>
</dbReference>
<feature type="signal peptide" evidence="9">
    <location>
        <begin position="1"/>
        <end position="22"/>
    </location>
</feature>
<proteinExistence type="inferred from homology"/>
<dbReference type="GO" id="GO:0046677">
    <property type="term" value="P:response to antibiotic"/>
    <property type="evidence" value="ECO:0007669"/>
    <property type="project" value="UniProtKB-UniRule"/>
</dbReference>
<dbReference type="InterPro" id="IPR012338">
    <property type="entry name" value="Beta-lactam/transpept-like"/>
</dbReference>
<dbReference type="GO" id="GO:0071555">
    <property type="term" value="P:cell wall organization"/>
    <property type="evidence" value="ECO:0007669"/>
    <property type="project" value="TreeGrafter"/>
</dbReference>
<evidence type="ECO:0000256" key="5">
    <source>
        <dbReference type="ARBA" id="ARBA00022801"/>
    </source>
</evidence>
<evidence type="ECO:0000256" key="2">
    <source>
        <dbReference type="ARBA" id="ARBA00007898"/>
    </source>
</evidence>
<dbReference type="OrthoDB" id="9762883at2"/>
<dbReference type="Gene3D" id="3.40.710.10">
    <property type="entry name" value="DD-peptidase/beta-lactamase superfamily"/>
    <property type="match status" value="1"/>
</dbReference>
<sequence>MKIRSVCAAAALVVLVFQPAQAETPSETYVVCTLAADADSGAVLVEQGDCAARMSPASTFKIAIALMGHDAGVLETADRPELPFQPGYVDWRPEWKQPTTPARWMKLSVVWYSQQVTRMLGMERYSAYVEAFDYGNRDLSGDPGKNNGLTNAWLSSSLEISPREQVAFLRRMIGGQLPVSEAAVALTAEITDYGMKGDGWRVHGKTGAGLPKGADGKPLRGQPFGWFVGWAERDGRQVVFARLIRDRKRQPEPPGFRARDGVIADLFGPSGALAGERK</sequence>
<feature type="active site" description="Acyl-ester intermediate" evidence="7">
    <location>
        <position position="58"/>
    </location>
</feature>
<dbReference type="InterPro" id="IPR001460">
    <property type="entry name" value="PCN-bd_Tpept"/>
</dbReference>
<dbReference type="InterPro" id="IPR002137">
    <property type="entry name" value="Beta-lactam_class-D_AS"/>
</dbReference>
<evidence type="ECO:0000313" key="12">
    <source>
        <dbReference type="Proteomes" id="UP000094795"/>
    </source>
</evidence>
<feature type="chain" id="PRO_5008656325" description="Beta-lactamase" evidence="9">
    <location>
        <begin position="23"/>
        <end position="278"/>
    </location>
</feature>
<keyword evidence="12" id="KW-1185">Reference proteome</keyword>
<dbReference type="STRING" id="1480615.AWJ14_16790"/>
<evidence type="ECO:0000256" key="6">
    <source>
        <dbReference type="ARBA" id="ARBA00023251"/>
    </source>
</evidence>
<feature type="modified residue" description="N6-carboxylysine" evidence="7">
    <location>
        <position position="61"/>
    </location>
</feature>